<gene>
    <name evidence="2" type="ORF">T9R20_15485</name>
</gene>
<feature type="domain" description="TNT" evidence="1">
    <location>
        <begin position="118"/>
        <end position="206"/>
    </location>
</feature>
<protein>
    <submittedName>
        <fullName evidence="2">TNT domain-containing protein</fullName>
    </submittedName>
</protein>
<organism evidence="2 3">
    <name type="scientific">Microbacterium invictum</name>
    <dbReference type="NCBI Taxonomy" id="515415"/>
    <lineage>
        <taxon>Bacteria</taxon>
        <taxon>Bacillati</taxon>
        <taxon>Actinomycetota</taxon>
        <taxon>Actinomycetes</taxon>
        <taxon>Micrococcales</taxon>
        <taxon>Microbacteriaceae</taxon>
        <taxon>Microbacterium</taxon>
    </lineage>
</organism>
<evidence type="ECO:0000313" key="2">
    <source>
        <dbReference type="EMBL" id="WQB70080.1"/>
    </source>
</evidence>
<dbReference type="InterPro" id="IPR025331">
    <property type="entry name" value="TNT"/>
</dbReference>
<name>A0ABZ0VD84_9MICO</name>
<reference evidence="2 3" key="1">
    <citation type="submission" date="2023-06" db="EMBL/GenBank/DDBJ databases">
        <title>Rock-solubilizing bacteria, Microbacterium invictum, promotes re-establishment of vegetation in rocky wasteland by accelerating rock bio-weathering and reshaping soil bacterial community.</title>
        <authorList>
            <person name="Liu C."/>
        </authorList>
    </citation>
    <scope>NUCLEOTIDE SEQUENCE [LARGE SCALE GENOMIC DNA]</scope>
    <source>
        <strain evidence="2 3">X-18</strain>
    </source>
</reference>
<dbReference type="Pfam" id="PF14021">
    <property type="entry name" value="TNT"/>
    <property type="match status" value="1"/>
</dbReference>
<keyword evidence="3" id="KW-1185">Reference proteome</keyword>
<proteinExistence type="predicted"/>
<evidence type="ECO:0000313" key="3">
    <source>
        <dbReference type="Proteomes" id="UP001324533"/>
    </source>
</evidence>
<dbReference type="RefSeq" id="WP_322410230.1">
    <property type="nucleotide sequence ID" value="NZ_CP139779.1"/>
</dbReference>
<accession>A0ABZ0VD84</accession>
<sequence>MTPETSWANVRTTLRENGVPDRAVLLPGDDGVPWEGALAVAGAGDRWTLSTVDYGTARVLLRRPSAAEIVTALFQYALSPLPEPQDLPDDERERLLTWAAPHVMDLAARGVKDTVIDLPAGLLVDRIGALDGFLLYPTGTSFEARSLPVTALDQPLQSFLTTAPIRVAATVTPPWFGREGGGIRFAVQDPSMGIRDLVREGPLRRIATP</sequence>
<dbReference type="EMBL" id="CP139779">
    <property type="protein sequence ID" value="WQB70080.1"/>
    <property type="molecule type" value="Genomic_DNA"/>
</dbReference>
<dbReference type="Proteomes" id="UP001324533">
    <property type="component" value="Chromosome"/>
</dbReference>
<evidence type="ECO:0000259" key="1">
    <source>
        <dbReference type="Pfam" id="PF14021"/>
    </source>
</evidence>